<dbReference type="AlphaFoldDB" id="A0A3N1KUX8"/>
<feature type="transmembrane region" description="Helical" evidence="1">
    <location>
        <begin position="143"/>
        <end position="168"/>
    </location>
</feature>
<dbReference type="OrthoDB" id="9808192at2"/>
<feature type="chain" id="PRO_5018021161" evidence="2">
    <location>
        <begin position="23"/>
        <end position="196"/>
    </location>
</feature>
<gene>
    <name evidence="3" type="ORF">EDC65_3743</name>
</gene>
<dbReference type="EMBL" id="RJKX01000015">
    <property type="protein sequence ID" value="ROP84391.1"/>
    <property type="molecule type" value="Genomic_DNA"/>
</dbReference>
<organism evidence="3 4">
    <name type="scientific">Stella humosa</name>
    <dbReference type="NCBI Taxonomy" id="94"/>
    <lineage>
        <taxon>Bacteria</taxon>
        <taxon>Pseudomonadati</taxon>
        <taxon>Pseudomonadota</taxon>
        <taxon>Alphaproteobacteria</taxon>
        <taxon>Rhodospirillales</taxon>
        <taxon>Stellaceae</taxon>
        <taxon>Stella</taxon>
    </lineage>
</organism>
<evidence type="ECO:0000256" key="2">
    <source>
        <dbReference type="SAM" id="SignalP"/>
    </source>
</evidence>
<dbReference type="Proteomes" id="UP000278222">
    <property type="component" value="Unassembled WGS sequence"/>
</dbReference>
<evidence type="ECO:0000313" key="3">
    <source>
        <dbReference type="EMBL" id="ROP84391.1"/>
    </source>
</evidence>
<keyword evidence="4" id="KW-1185">Reference proteome</keyword>
<evidence type="ECO:0000256" key="1">
    <source>
        <dbReference type="SAM" id="Phobius"/>
    </source>
</evidence>
<keyword evidence="1" id="KW-0472">Membrane</keyword>
<keyword evidence="2" id="KW-0732">Signal</keyword>
<reference evidence="3 4" key="1">
    <citation type="submission" date="2018-11" db="EMBL/GenBank/DDBJ databases">
        <title>Genomic Encyclopedia of Type Strains, Phase IV (KMG-IV): sequencing the most valuable type-strain genomes for metagenomic binning, comparative biology and taxonomic classification.</title>
        <authorList>
            <person name="Goeker M."/>
        </authorList>
    </citation>
    <scope>NUCLEOTIDE SEQUENCE [LARGE SCALE GENOMIC DNA]</scope>
    <source>
        <strain evidence="3 4">DSM 5900</strain>
    </source>
</reference>
<keyword evidence="1" id="KW-0812">Transmembrane</keyword>
<protein>
    <submittedName>
        <fullName evidence="3">Urease accessory protein</fullName>
    </submittedName>
</protein>
<feature type="transmembrane region" description="Helical" evidence="1">
    <location>
        <begin position="38"/>
        <end position="58"/>
    </location>
</feature>
<evidence type="ECO:0000313" key="4">
    <source>
        <dbReference type="Proteomes" id="UP000278222"/>
    </source>
</evidence>
<accession>A0A3N1KUX8</accession>
<feature type="transmembrane region" description="Helical" evidence="1">
    <location>
        <begin position="90"/>
        <end position="108"/>
    </location>
</feature>
<feature type="signal peptide" evidence="2">
    <location>
        <begin position="1"/>
        <end position="22"/>
    </location>
</feature>
<dbReference type="PIRSF" id="PIRSF016919">
    <property type="entry name" value="HupE_UreJ"/>
    <property type="match status" value="1"/>
</dbReference>
<keyword evidence="1" id="KW-1133">Transmembrane helix</keyword>
<proteinExistence type="predicted"/>
<feature type="transmembrane region" description="Helical" evidence="1">
    <location>
        <begin position="65"/>
        <end position="84"/>
    </location>
</feature>
<dbReference type="Pfam" id="PF04955">
    <property type="entry name" value="HupE_UreJ"/>
    <property type="match status" value="1"/>
</dbReference>
<dbReference type="InterPro" id="IPR007038">
    <property type="entry name" value="HupE_UreJ"/>
</dbReference>
<name>A0A3N1KUX8_9PROT</name>
<sequence>MRIVSAALAAAVAGLLPAVAMAHTGVDHASGFAHGMAHPAGGLDHVLAMVLVGVLAFQMGGRARLLLPASFVGVMAVGGLAGMAGFTLPLVEAGIALSIVVLGAAVAFGVRAPMAVAMGLVGFFAIFHGYAHGAEMPANAGGLGYAAGFLLATAALHAAGLGLGWLVARGTAGGVMVRTAGGVATLAGIAILTGVL</sequence>
<feature type="transmembrane region" description="Helical" evidence="1">
    <location>
        <begin position="115"/>
        <end position="131"/>
    </location>
</feature>
<feature type="transmembrane region" description="Helical" evidence="1">
    <location>
        <begin position="175"/>
        <end position="195"/>
    </location>
</feature>
<dbReference type="RefSeq" id="WP_123692285.1">
    <property type="nucleotide sequence ID" value="NZ_AP019700.1"/>
</dbReference>
<comment type="caution">
    <text evidence="3">The sequence shown here is derived from an EMBL/GenBank/DDBJ whole genome shotgun (WGS) entry which is preliminary data.</text>
</comment>